<keyword evidence="16" id="KW-1185">Reference proteome</keyword>
<feature type="domain" description="EAL" evidence="13">
    <location>
        <begin position="1489"/>
        <end position="1743"/>
    </location>
</feature>
<evidence type="ECO:0000259" key="13">
    <source>
        <dbReference type="PROSITE" id="PS50883"/>
    </source>
</evidence>
<dbReference type="InterPro" id="IPR013767">
    <property type="entry name" value="PAS_fold"/>
</dbReference>
<dbReference type="GO" id="GO:0016301">
    <property type="term" value="F:kinase activity"/>
    <property type="evidence" value="ECO:0007669"/>
    <property type="project" value="UniProtKB-KW"/>
</dbReference>
<keyword evidence="9" id="KW-0812">Transmembrane</keyword>
<dbReference type="InterPro" id="IPR011006">
    <property type="entry name" value="CheY-like_superfamily"/>
</dbReference>
<feature type="transmembrane region" description="Helical" evidence="9">
    <location>
        <begin position="12"/>
        <end position="32"/>
    </location>
</feature>
<dbReference type="PANTHER" id="PTHR44757">
    <property type="entry name" value="DIGUANYLATE CYCLASE DGCP"/>
    <property type="match status" value="1"/>
</dbReference>
<evidence type="ECO:0000256" key="3">
    <source>
        <dbReference type="ARBA" id="ARBA00012282"/>
    </source>
</evidence>
<feature type="domain" description="PAS" evidence="11">
    <location>
        <begin position="1079"/>
        <end position="1130"/>
    </location>
</feature>
<dbReference type="SMART" id="SM00052">
    <property type="entry name" value="EAL"/>
    <property type="match status" value="1"/>
</dbReference>
<dbReference type="CDD" id="cd00130">
    <property type="entry name" value="PAS"/>
    <property type="match status" value="4"/>
</dbReference>
<gene>
    <name evidence="15" type="ORF">KF707C_18490</name>
</gene>
<dbReference type="EMBL" id="AP014862">
    <property type="protein sequence ID" value="BAU73537.1"/>
    <property type="molecule type" value="Genomic_DNA"/>
</dbReference>
<dbReference type="GO" id="GO:0071111">
    <property type="term" value="F:cyclic-guanylate-specific phosphodiesterase activity"/>
    <property type="evidence" value="ECO:0007669"/>
    <property type="project" value="UniProtKB-EC"/>
</dbReference>
<dbReference type="InterPro" id="IPR001633">
    <property type="entry name" value="EAL_dom"/>
</dbReference>
<dbReference type="SMART" id="SM00267">
    <property type="entry name" value="GGDEF"/>
    <property type="match status" value="1"/>
</dbReference>
<dbReference type="InterPro" id="IPR000700">
    <property type="entry name" value="PAS-assoc_C"/>
</dbReference>
<evidence type="ECO:0000256" key="4">
    <source>
        <dbReference type="ARBA" id="ARBA00022636"/>
    </source>
</evidence>
<dbReference type="PROSITE" id="PS50113">
    <property type="entry name" value="PAC"/>
    <property type="match status" value="2"/>
</dbReference>
<feature type="domain" description="PAS" evidence="11">
    <location>
        <begin position="782"/>
        <end position="852"/>
    </location>
</feature>
<dbReference type="Pfam" id="PF00072">
    <property type="entry name" value="Response_reg"/>
    <property type="match status" value="1"/>
</dbReference>
<dbReference type="NCBIfam" id="TIGR00254">
    <property type="entry name" value="GGDEF"/>
    <property type="match status" value="1"/>
</dbReference>
<name>A0AAD1BZR5_METFU</name>
<dbReference type="InterPro" id="IPR035919">
    <property type="entry name" value="EAL_sf"/>
</dbReference>
<feature type="domain" description="PAC" evidence="12">
    <location>
        <begin position="1261"/>
        <end position="1315"/>
    </location>
</feature>
<dbReference type="SUPFAM" id="SSF141868">
    <property type="entry name" value="EAL domain-like"/>
    <property type="match status" value="1"/>
</dbReference>
<keyword evidence="9" id="KW-0472">Membrane</keyword>
<feature type="transmembrane region" description="Helical" evidence="9">
    <location>
        <begin position="203"/>
        <end position="221"/>
    </location>
</feature>
<dbReference type="GO" id="GO:0071732">
    <property type="term" value="P:cellular response to nitric oxide"/>
    <property type="evidence" value="ECO:0007669"/>
    <property type="project" value="UniProtKB-ARBA"/>
</dbReference>
<dbReference type="FunFam" id="3.20.20.450:FF:000001">
    <property type="entry name" value="Cyclic di-GMP phosphodiesterase yahA"/>
    <property type="match status" value="1"/>
</dbReference>
<dbReference type="GO" id="GO:0000160">
    <property type="term" value="P:phosphorelay signal transduction system"/>
    <property type="evidence" value="ECO:0007669"/>
    <property type="project" value="InterPro"/>
</dbReference>
<dbReference type="InterPro" id="IPR029787">
    <property type="entry name" value="Nucleotide_cyclase"/>
</dbReference>
<keyword evidence="6" id="KW-0418">Kinase</keyword>
<dbReference type="EC" id="3.1.4.52" evidence="3"/>
<dbReference type="Pfam" id="PF01590">
    <property type="entry name" value="GAF"/>
    <property type="match status" value="1"/>
</dbReference>
<organism evidence="15 16">
    <name type="scientific">Metapseudomonas furukawaii</name>
    <name type="common">Pseudomonas furukawaii</name>
    <dbReference type="NCBI Taxonomy" id="1149133"/>
    <lineage>
        <taxon>Bacteria</taxon>
        <taxon>Pseudomonadati</taxon>
        <taxon>Pseudomonadota</taxon>
        <taxon>Gammaproteobacteria</taxon>
        <taxon>Pseudomonadales</taxon>
        <taxon>Pseudomonadaceae</taxon>
        <taxon>Metapseudomonas</taxon>
    </lineage>
</organism>
<dbReference type="InterPro" id="IPR029016">
    <property type="entry name" value="GAF-like_dom_sf"/>
</dbReference>
<dbReference type="CDD" id="cd17569">
    <property type="entry name" value="REC_HupR-like"/>
    <property type="match status" value="1"/>
</dbReference>
<evidence type="ECO:0000259" key="14">
    <source>
        <dbReference type="PROSITE" id="PS50887"/>
    </source>
</evidence>
<dbReference type="Pfam" id="PF00989">
    <property type="entry name" value="PAS"/>
    <property type="match status" value="1"/>
</dbReference>
<keyword evidence="4" id="KW-0973">c-di-GMP</keyword>
<keyword evidence="5" id="KW-0808">Transferase</keyword>
<dbReference type="InterPro" id="IPR001789">
    <property type="entry name" value="Sig_transdc_resp-reg_receiver"/>
</dbReference>
<evidence type="ECO:0000256" key="1">
    <source>
        <dbReference type="ARBA" id="ARBA00001946"/>
    </source>
</evidence>
<reference evidence="16" key="1">
    <citation type="submission" date="2015-05" db="EMBL/GenBank/DDBJ databases">
        <title>Draft genome sequencing of a biphenyl-degrading bacterium, Pseudomonas balearica KF707 (=NBRC110670).</title>
        <authorList>
            <person name="Kimura N."/>
            <person name="Hirose J."/>
            <person name="Watanabe T."/>
            <person name="Suenaga H."/>
            <person name="Fujihara H."/>
            <person name="Noguchi M."/>
            <person name="Hashimoto M."/>
            <person name="Shimodaira J."/>
            <person name="Tsuchikane K."/>
            <person name="Hosoyama A."/>
            <person name="Yamazoe A."/>
            <person name="Fujita N."/>
            <person name="Furukawa K."/>
        </authorList>
    </citation>
    <scope>NUCLEOTIDE SEQUENCE [LARGE SCALE GENOMIC DNA]</scope>
    <source>
        <strain evidence="16">DSM 10086 / NBRC 110670 / KF707</strain>
    </source>
</reference>
<dbReference type="PROSITE" id="PS50883">
    <property type="entry name" value="EAL"/>
    <property type="match status" value="1"/>
</dbReference>
<dbReference type="InterPro" id="IPR035965">
    <property type="entry name" value="PAS-like_dom_sf"/>
</dbReference>
<dbReference type="GO" id="GO:0005886">
    <property type="term" value="C:plasma membrane"/>
    <property type="evidence" value="ECO:0007669"/>
    <property type="project" value="UniProtKB-SubCell"/>
</dbReference>
<protein>
    <recommendedName>
        <fullName evidence="3">cyclic-guanylate-specific phosphodiesterase</fullName>
        <ecNumber evidence="3">3.1.4.52</ecNumber>
    </recommendedName>
</protein>
<dbReference type="FunFam" id="3.30.70.270:FF:000001">
    <property type="entry name" value="Diguanylate cyclase domain protein"/>
    <property type="match status" value="1"/>
</dbReference>
<dbReference type="InterPro" id="IPR003018">
    <property type="entry name" value="GAF"/>
</dbReference>
<feature type="transmembrane region" description="Helical" evidence="9">
    <location>
        <begin position="139"/>
        <end position="158"/>
    </location>
</feature>
<dbReference type="SUPFAM" id="SSF55781">
    <property type="entry name" value="GAF domain-like"/>
    <property type="match status" value="2"/>
</dbReference>
<dbReference type="Pfam" id="PF13426">
    <property type="entry name" value="PAS_9"/>
    <property type="match status" value="1"/>
</dbReference>
<dbReference type="InterPro" id="IPR000160">
    <property type="entry name" value="GGDEF_dom"/>
</dbReference>
<dbReference type="CDD" id="cd01949">
    <property type="entry name" value="GGDEF"/>
    <property type="match status" value="1"/>
</dbReference>
<keyword evidence="9" id="KW-1133">Transmembrane helix</keyword>
<dbReference type="PANTHER" id="PTHR44757:SF2">
    <property type="entry name" value="BIOFILM ARCHITECTURE MAINTENANCE PROTEIN MBAA"/>
    <property type="match status" value="1"/>
</dbReference>
<feature type="transmembrane region" description="Helical" evidence="9">
    <location>
        <begin position="441"/>
        <end position="462"/>
    </location>
</feature>
<dbReference type="RefSeq" id="WP_004422222.1">
    <property type="nucleotide sequence ID" value="NZ_AJMR01000228.1"/>
</dbReference>
<dbReference type="Gene3D" id="3.30.450.40">
    <property type="match status" value="2"/>
</dbReference>
<dbReference type="SMART" id="SM00086">
    <property type="entry name" value="PAC"/>
    <property type="match status" value="3"/>
</dbReference>
<dbReference type="SUPFAM" id="SSF55785">
    <property type="entry name" value="PYP-like sensor domain (PAS domain)"/>
    <property type="match status" value="4"/>
</dbReference>
<feature type="transmembrane region" description="Helical" evidence="9">
    <location>
        <begin position="106"/>
        <end position="127"/>
    </location>
</feature>
<evidence type="ECO:0000313" key="15">
    <source>
        <dbReference type="EMBL" id="BAU73537.1"/>
    </source>
</evidence>
<dbReference type="SMART" id="SM00091">
    <property type="entry name" value="PAS"/>
    <property type="match status" value="4"/>
</dbReference>
<dbReference type="InterPro" id="IPR043128">
    <property type="entry name" value="Rev_trsase/Diguanyl_cyclase"/>
</dbReference>
<dbReference type="InterPro" id="IPR001610">
    <property type="entry name" value="PAC"/>
</dbReference>
<dbReference type="Pfam" id="PF13185">
    <property type="entry name" value="GAF_2"/>
    <property type="match status" value="1"/>
</dbReference>
<accession>A0AAD1BZR5</accession>
<feature type="domain" description="PAS" evidence="11">
    <location>
        <begin position="1187"/>
        <end position="1260"/>
    </location>
</feature>
<dbReference type="Gene3D" id="3.20.20.450">
    <property type="entry name" value="EAL domain"/>
    <property type="match status" value="1"/>
</dbReference>
<comment type="cofactor">
    <cofactor evidence="1">
        <name>Mg(2+)</name>
        <dbReference type="ChEBI" id="CHEBI:18420"/>
    </cofactor>
</comment>
<evidence type="ECO:0000256" key="5">
    <source>
        <dbReference type="ARBA" id="ARBA00022679"/>
    </source>
</evidence>
<dbReference type="Gene3D" id="3.30.70.270">
    <property type="match status" value="1"/>
</dbReference>
<dbReference type="Proteomes" id="UP000218554">
    <property type="component" value="Chromosome"/>
</dbReference>
<dbReference type="PROSITE" id="PS50887">
    <property type="entry name" value="GGDEF"/>
    <property type="match status" value="1"/>
</dbReference>
<sequence>MARQNRDLSYQAFLHCLAFALMILGAIGLLAFVLQGNPGRHELVLLPETALVTLLAGSALLAAARGRARTALLASLTLVVLSAYSFGHNLLTGGNDPGHSLVGGLWHIRSELAIVASLFGLATLLSVARRGGRWPSQCCGAVLLLLALLSEFASLGASPDLPRFSLRPEAGHVANLFIALLGTAVLMLGALREEHRQPLDRRTTLTGLLGALATCIGWFLLSQNEISSLNTHGHQLLMRAQSSIEHTVTTRLQLMQRMGERWRALGEMPTEGLWRQEASSYLRDFPNIDLIAVLDTDLAPQRQQARSPQAATWLMHFLALPQQRDWLRQVEGGTHSRMSSAQNFRGSNASLLVATPVTLAGQPTALLVAVLDIRATLDQQLGRDLEGFVLEVSEGDRRVYLSQRPADRRELQPLGENMTNLGPEGRWSLRLFQLLPRRDAAAVYLPPLFMLFGLGFTFLLMVNQRFSRLALDRSRRLRHSNRELELSLQHQARLQRQNQRIMEHSMDVLCSIDEHERFTQVSPSCQSVLGYRPEELIGRPYTDVVLTEDRERTRGDLQAIIRGESWEAVRNRCQRKDGSVVHLLWSAGWSDSERTLFAVAHDITSLVRHEAYAEDQRDILSMISTDQSLGDILEAICLMSETLEPAALCSVHLVDAEGKRLQPGAAPSLPGAYRQALDGQAIGPLADACGTAVFRRQMVVSEDISEDPLWHSHRDLALRHGLRACWAIPLISHHGDVLGTFAMHLRFPCVPDDDALQLISTAGQLAAIAIERQHDRLRLLESEQRYRSLFTFNPDPVFSFDREGRFVSLNQAGGTLIGYGSDELLGQYFSCLVVDADVEQVEKHLKAALDGKAQRYEATCRNRDGALLELDITNLPIVVEGRIVGVFGIAKNISERNRMTRALQDTLAQSERKAQLLRGLSETALHIGGILDTQALLDFMCERLRLLVGAHQSLLTLADHPDLQALSLSARHQPWNAPLLTPEGLALGNEPDDSCLPRLLTRAELEIRNAPLQSWLAVPLVDHEGRQLGLIQLSDKLEGDFDTDDLAIAQQFAQMVVAALENIRLVQQVLSGEQRLQEQLDFTSAITDSVGEGLLAVDRQGRLTFVNPAAATLLGKPVDALLGRPLAELLPLDLYDAGASATRHGEMGLGGERHIAYDCAPLLHARALGGWVIAFRDISRTRQSEEQLRILQRSIEASYNGALICDASAPDLPIIYVNPAFERITGYSAGETLGRNCRFLQGPDREQTGIAEIRRALEEQREVHVVLRNFRKDGTPFWNDLYIAPVPDEHGRITHFIGVQNDISEQKRVESELAYNASHDVLTGLPNRSLMEDRLRQGCQISQRYRRKLAVMFIDLDGFKPINDSMGHGIGDQILVEVARRLSQQVRPGDTVARLGGDEFILILPDLAREEDVLQVAERVIDCIARPYPIAGSELHITASLGIALSEKGMQQPMQLIQQADLAMYKAKQQGRNCYQWYTTDLEQKVSERVTLRNELQKAIESSAFMLYYQPQIDGRNGRVTGYEALLRWQHPLLGFISPAQFVPVAEDTGQIIPLSEWVLATACRDCRRLMDQGVTGTVVAVNISAVHFQRNIFVDTVRRVLEESRLPAELLELEITETVLLDNAERAIATLQALKALGVRLSIDDFGTGFSSLNYLKRLPIDKVKIDRAFVQEVISDHHDAAITQGIISMAHHLRLRVIAEGVETESQFAFLKKSHCDEFQGYYFARPMPFDQLERFFHEHHKSPAAYLESRSGTPGGQTLLLLDDEENILRALTRVLRRDGYQILTATRAQDAFGLLARHDIQVILSDQRMPEMNGTEFLSRVKDLYPDTVRIVLSGYTDLKSVTDAINQGAIYKFLTKPWDDEQLRTVIAQAFVHHSMVSSKEEDEVVDEGN</sequence>
<evidence type="ECO:0000313" key="16">
    <source>
        <dbReference type="Proteomes" id="UP000218554"/>
    </source>
</evidence>
<evidence type="ECO:0000256" key="2">
    <source>
        <dbReference type="ARBA" id="ARBA00004533"/>
    </source>
</evidence>
<dbReference type="Gene3D" id="3.40.50.2300">
    <property type="match status" value="1"/>
</dbReference>
<feature type="transmembrane region" description="Helical" evidence="9">
    <location>
        <begin position="44"/>
        <end position="63"/>
    </location>
</feature>
<dbReference type="Pfam" id="PF00563">
    <property type="entry name" value="EAL"/>
    <property type="match status" value="1"/>
</dbReference>
<evidence type="ECO:0000256" key="8">
    <source>
        <dbReference type="PROSITE-ProRule" id="PRU00169"/>
    </source>
</evidence>
<dbReference type="InterPro" id="IPR013656">
    <property type="entry name" value="PAS_4"/>
</dbReference>
<dbReference type="Pfam" id="PF08448">
    <property type="entry name" value="PAS_4"/>
    <property type="match status" value="2"/>
</dbReference>
<dbReference type="SUPFAM" id="SSF55073">
    <property type="entry name" value="Nucleotide cyclase"/>
    <property type="match status" value="1"/>
</dbReference>
<dbReference type="GO" id="GO:0006355">
    <property type="term" value="P:regulation of DNA-templated transcription"/>
    <property type="evidence" value="ECO:0007669"/>
    <property type="project" value="InterPro"/>
</dbReference>
<proteinExistence type="predicted"/>
<comment type="subcellular location">
    <subcellularLocation>
        <location evidence="2">Cell inner membrane</location>
    </subcellularLocation>
</comment>
<reference evidence="15 16" key="2">
    <citation type="journal article" date="2017" name="Int. J. Syst. Evol. Microbiol.">
        <title>Pseudomonas furukawaii sp. nov., a polychlorinated biphenyl-degrading bacterium isolated from biphenyl-contaminated soil in Japan.</title>
        <authorList>
            <person name="Kimura N."/>
            <person name="Watanabe T."/>
            <person name="Suenaga H."/>
            <person name="Fujihara H."/>
            <person name="Futagami T."/>
            <person name="Goto M."/>
            <person name="Hanada S."/>
            <person name="Hirose J."/>
        </authorList>
    </citation>
    <scope>NUCLEOTIDE SEQUENCE [LARGE SCALE GENOMIC DNA]</scope>
    <source>
        <strain evidence="16">DSM 10086 / NBRC 110670 / KF707</strain>
    </source>
</reference>
<evidence type="ECO:0000259" key="12">
    <source>
        <dbReference type="PROSITE" id="PS50113"/>
    </source>
</evidence>
<feature type="domain" description="PAS" evidence="11">
    <location>
        <begin position="494"/>
        <end position="564"/>
    </location>
</feature>
<dbReference type="InterPro" id="IPR000014">
    <property type="entry name" value="PAS"/>
</dbReference>
<evidence type="ECO:0000259" key="10">
    <source>
        <dbReference type="PROSITE" id="PS50110"/>
    </source>
</evidence>
<comment type="catalytic activity">
    <reaction evidence="7">
        <text>3',3'-c-di-GMP + H2O = 5'-phosphoguanylyl(3'-&gt;5')guanosine + H(+)</text>
        <dbReference type="Rhea" id="RHEA:24902"/>
        <dbReference type="ChEBI" id="CHEBI:15377"/>
        <dbReference type="ChEBI" id="CHEBI:15378"/>
        <dbReference type="ChEBI" id="CHEBI:58754"/>
        <dbReference type="ChEBI" id="CHEBI:58805"/>
        <dbReference type="EC" id="3.1.4.52"/>
    </reaction>
    <physiologicalReaction direction="left-to-right" evidence="7">
        <dbReference type="Rhea" id="RHEA:24903"/>
    </physiologicalReaction>
</comment>
<dbReference type="PROSITE" id="PS50112">
    <property type="entry name" value="PAS"/>
    <property type="match status" value="4"/>
</dbReference>
<feature type="domain" description="Response regulatory" evidence="10">
    <location>
        <begin position="1761"/>
        <end position="1876"/>
    </location>
</feature>
<dbReference type="SUPFAM" id="SSF52172">
    <property type="entry name" value="CheY-like"/>
    <property type="match status" value="1"/>
</dbReference>
<feature type="modified residue" description="4-aspartylphosphate" evidence="8">
    <location>
        <position position="1810"/>
    </location>
</feature>
<dbReference type="SMART" id="SM00065">
    <property type="entry name" value="GAF"/>
    <property type="match status" value="2"/>
</dbReference>
<keyword evidence="8" id="KW-0597">Phosphoprotein</keyword>
<dbReference type="Pfam" id="PF00990">
    <property type="entry name" value="GGDEF"/>
    <property type="match status" value="1"/>
</dbReference>
<dbReference type="SMART" id="SM00448">
    <property type="entry name" value="REC"/>
    <property type="match status" value="1"/>
</dbReference>
<feature type="domain" description="PAC" evidence="12">
    <location>
        <begin position="854"/>
        <end position="905"/>
    </location>
</feature>
<feature type="transmembrane region" description="Helical" evidence="9">
    <location>
        <begin position="170"/>
        <end position="191"/>
    </location>
</feature>
<dbReference type="KEGG" id="pfuw:KF707C_18490"/>
<evidence type="ECO:0000256" key="7">
    <source>
        <dbReference type="ARBA" id="ARBA00051114"/>
    </source>
</evidence>
<dbReference type="Gene3D" id="3.30.450.20">
    <property type="entry name" value="PAS domain"/>
    <property type="match status" value="4"/>
</dbReference>
<evidence type="ECO:0000259" key="11">
    <source>
        <dbReference type="PROSITE" id="PS50112"/>
    </source>
</evidence>
<evidence type="ECO:0000256" key="9">
    <source>
        <dbReference type="SAM" id="Phobius"/>
    </source>
</evidence>
<dbReference type="InterPro" id="IPR052155">
    <property type="entry name" value="Biofilm_reg_signaling"/>
</dbReference>
<feature type="domain" description="GGDEF" evidence="14">
    <location>
        <begin position="1347"/>
        <end position="1480"/>
    </location>
</feature>
<dbReference type="CDD" id="cd01948">
    <property type="entry name" value="EAL"/>
    <property type="match status" value="1"/>
</dbReference>
<dbReference type="PROSITE" id="PS50110">
    <property type="entry name" value="RESPONSE_REGULATORY"/>
    <property type="match status" value="1"/>
</dbReference>
<evidence type="ECO:0000256" key="6">
    <source>
        <dbReference type="ARBA" id="ARBA00022777"/>
    </source>
</evidence>
<dbReference type="NCBIfam" id="TIGR00229">
    <property type="entry name" value="sensory_box"/>
    <property type="match status" value="3"/>
</dbReference>
<feature type="transmembrane region" description="Helical" evidence="9">
    <location>
        <begin position="70"/>
        <end position="86"/>
    </location>
</feature>